<keyword evidence="9" id="KW-1185">Reference proteome</keyword>
<keyword evidence="2 8" id="KW-0378">Hydrolase</keyword>
<dbReference type="InterPro" id="IPR027417">
    <property type="entry name" value="P-loop_NTPase"/>
</dbReference>
<dbReference type="SUPFAM" id="SSF52540">
    <property type="entry name" value="P-loop containing nucleoside triphosphate hydrolases"/>
    <property type="match status" value="2"/>
</dbReference>
<keyword evidence="4" id="KW-0067">ATP-binding</keyword>
<dbReference type="Pfam" id="PF00271">
    <property type="entry name" value="Helicase_C"/>
    <property type="match status" value="1"/>
</dbReference>
<dbReference type="InterPro" id="IPR010225">
    <property type="entry name" value="HrpB"/>
</dbReference>
<name>A0A840UQZ7_9BACT</name>
<dbReference type="RefSeq" id="WP_183348851.1">
    <property type="nucleotide sequence ID" value="NZ_JACHEO010000003.1"/>
</dbReference>
<dbReference type="GO" id="GO:0005524">
    <property type="term" value="F:ATP binding"/>
    <property type="evidence" value="ECO:0007669"/>
    <property type="project" value="UniProtKB-KW"/>
</dbReference>
<dbReference type="EC" id="3.6.4.13" evidence="8"/>
<evidence type="ECO:0000313" key="8">
    <source>
        <dbReference type="EMBL" id="MBB5347256.1"/>
    </source>
</evidence>
<dbReference type="PANTHER" id="PTHR43519">
    <property type="entry name" value="ATP-DEPENDENT RNA HELICASE HRPB"/>
    <property type="match status" value="1"/>
</dbReference>
<evidence type="ECO:0000256" key="2">
    <source>
        <dbReference type="ARBA" id="ARBA00022801"/>
    </source>
</evidence>
<dbReference type="GO" id="GO:0016787">
    <property type="term" value="F:hydrolase activity"/>
    <property type="evidence" value="ECO:0007669"/>
    <property type="project" value="UniProtKB-KW"/>
</dbReference>
<dbReference type="PIRSF" id="PIRSF005496">
    <property type="entry name" value="ATP_hel_hrpB"/>
    <property type="match status" value="1"/>
</dbReference>
<protein>
    <submittedName>
        <fullName evidence="8">ATP-dependent helicase HrpB</fullName>
        <ecNumber evidence="8">3.6.4.13</ecNumber>
    </submittedName>
</protein>
<sequence>MDNATLPIETILTELRETLARRHQVILTAPPGAGKTTRVPLALLDEPWLAGRKIIMLEPRRLAARSAARYMARQLGEEVGRRVGYRVRMDTRVSAATRIEVVTEGILVRMLQHDPELAATGIVIFDEFHERNLDSDLALALCLDLQGALNPELRLLVMSATLPTEQLTAVLADSTSLACGGRQFPVEIRYRGEHTPARNIDQLVREILQAATQEEGSILVFVPGTGEIHQLCRRLTERLPTVSGDKWRITPLFGALTAGEQDLAIAPAPPGKRKIVVATDIAETSLTIEGIRIVIDTGLQRRPYFDPATGLTRLQTMPISQASAIQRSGRAGRMEPGISIRLWGEHATGGLIPSHRPEILGCDLTGLALELAVWGVSDPARLQWLDPPPQERFAAARLLLQQLGALDDTLRVTDHGQRLADLPLHPRLAHMVVLGVEDGTGFNACLLAAVISEKDLLRFDRDHYQADLQLRIDIMEGLLKNGSTRSLPRIHNGMIDTGLARRIATAACDLARRLDTPEKLRDCDYGRLLAWGYPERIGCRRPQSEVNYLLAGGQGAYLDPNDSLSRHEWLAVFSLDGNRNNARIYLALGYDRVTLLDQFADQLQEQEHLAWDGERGLVVAETQTHYQKLLLTSKPLTAPDPEAIQKILLEQIRKSEQSVLPWNRTLRNWQQRVCFAGKFLASDANIPDMSDAQLLAELEEWLAPFLDKVKSAKELAAIDLGGALKTRIPYPLQRQIDTLAPTHYVVPSGSKIPIDYSGDIPVLAVRLQEMFGLDQTPAVANGRQPLLLQLLSPASRPIQITSDLPGFWRSSYEAVKKEMKGRYPKHYWPDDPLAATPANRAKPRKPDS</sequence>
<feature type="region of interest" description="Disordered" evidence="5">
    <location>
        <begin position="823"/>
        <end position="848"/>
    </location>
</feature>
<dbReference type="InterPro" id="IPR014001">
    <property type="entry name" value="Helicase_ATP-bd"/>
</dbReference>
<dbReference type="Pfam" id="PF08482">
    <property type="entry name" value="HrpB_C"/>
    <property type="match status" value="1"/>
</dbReference>
<dbReference type="InterPro" id="IPR049614">
    <property type="entry name" value="HrpB_DEXH"/>
</dbReference>
<evidence type="ECO:0000256" key="1">
    <source>
        <dbReference type="ARBA" id="ARBA00022741"/>
    </source>
</evidence>
<evidence type="ECO:0000256" key="5">
    <source>
        <dbReference type="SAM" id="MobiDB-lite"/>
    </source>
</evidence>
<dbReference type="SMART" id="SM00490">
    <property type="entry name" value="HELICc"/>
    <property type="match status" value="1"/>
</dbReference>
<gene>
    <name evidence="8" type="ORF">HNQ81_000969</name>
</gene>
<dbReference type="Gene3D" id="1.20.120.1080">
    <property type="match status" value="1"/>
</dbReference>
<evidence type="ECO:0000313" key="9">
    <source>
        <dbReference type="Proteomes" id="UP000539642"/>
    </source>
</evidence>
<feature type="domain" description="Helicase C-terminal" evidence="7">
    <location>
        <begin position="199"/>
        <end position="375"/>
    </location>
</feature>
<proteinExistence type="predicted"/>
<dbReference type="PROSITE" id="PS51192">
    <property type="entry name" value="HELICASE_ATP_BIND_1"/>
    <property type="match status" value="1"/>
</dbReference>
<dbReference type="Gene3D" id="3.40.50.300">
    <property type="entry name" value="P-loop containing nucleotide triphosphate hydrolases"/>
    <property type="match status" value="2"/>
</dbReference>
<dbReference type="InterPro" id="IPR001650">
    <property type="entry name" value="Helicase_C-like"/>
</dbReference>
<dbReference type="GO" id="GO:0003724">
    <property type="term" value="F:RNA helicase activity"/>
    <property type="evidence" value="ECO:0007669"/>
    <property type="project" value="UniProtKB-EC"/>
</dbReference>
<dbReference type="Proteomes" id="UP000539642">
    <property type="component" value="Unassembled WGS sequence"/>
</dbReference>
<dbReference type="InterPro" id="IPR011545">
    <property type="entry name" value="DEAD/DEAH_box_helicase_dom"/>
</dbReference>
<accession>A0A840UQZ7</accession>
<dbReference type="EMBL" id="JACHEO010000003">
    <property type="protein sequence ID" value="MBB5347256.1"/>
    <property type="molecule type" value="Genomic_DNA"/>
</dbReference>
<dbReference type="FunFam" id="3.40.50.300:FF:002125">
    <property type="entry name" value="ATP-dependent helicase HrpB"/>
    <property type="match status" value="1"/>
</dbReference>
<dbReference type="PANTHER" id="PTHR43519:SF1">
    <property type="entry name" value="ATP-DEPENDENT RNA HELICASE HRPB"/>
    <property type="match status" value="1"/>
</dbReference>
<dbReference type="Pfam" id="PF04408">
    <property type="entry name" value="WHD_HA2"/>
    <property type="match status" value="1"/>
</dbReference>
<dbReference type="Pfam" id="PF00270">
    <property type="entry name" value="DEAD"/>
    <property type="match status" value="1"/>
</dbReference>
<dbReference type="PROSITE" id="PS51194">
    <property type="entry name" value="HELICASE_CTER"/>
    <property type="match status" value="1"/>
</dbReference>
<dbReference type="NCBIfam" id="TIGR01970">
    <property type="entry name" value="DEAH_box_HrpB"/>
    <property type="match status" value="1"/>
</dbReference>
<dbReference type="InterPro" id="IPR048333">
    <property type="entry name" value="HA2_WH"/>
</dbReference>
<dbReference type="CDD" id="cd17990">
    <property type="entry name" value="DEXHc_HrpB"/>
    <property type="match status" value="1"/>
</dbReference>
<keyword evidence="1" id="KW-0547">Nucleotide-binding</keyword>
<dbReference type="InterPro" id="IPR013689">
    <property type="entry name" value="RNA_helicase_ATP-dep_HrpB_C"/>
</dbReference>
<dbReference type="AlphaFoldDB" id="A0A840UQZ7"/>
<dbReference type="GO" id="GO:0003676">
    <property type="term" value="F:nucleic acid binding"/>
    <property type="evidence" value="ECO:0007669"/>
    <property type="project" value="InterPro"/>
</dbReference>
<dbReference type="CDD" id="cd18791">
    <property type="entry name" value="SF2_C_RHA"/>
    <property type="match status" value="1"/>
</dbReference>
<reference evidence="8 9" key="1">
    <citation type="submission" date="2020-08" db="EMBL/GenBank/DDBJ databases">
        <title>Genomic Encyclopedia of Type Strains, Phase IV (KMG-IV): sequencing the most valuable type-strain genomes for metagenomic binning, comparative biology and taxonomic classification.</title>
        <authorList>
            <person name="Goeker M."/>
        </authorList>
    </citation>
    <scope>NUCLEOTIDE SEQUENCE [LARGE SCALE GENOMIC DNA]</scope>
    <source>
        <strain evidence="8 9">DSM 28570</strain>
    </source>
</reference>
<dbReference type="SMART" id="SM00847">
    <property type="entry name" value="HA2"/>
    <property type="match status" value="1"/>
</dbReference>
<feature type="domain" description="Helicase ATP-binding" evidence="6">
    <location>
        <begin position="16"/>
        <end position="165"/>
    </location>
</feature>
<organism evidence="8 9">
    <name type="scientific">Desulfoprunum benzoelyticum</name>
    <dbReference type="NCBI Taxonomy" id="1506996"/>
    <lineage>
        <taxon>Bacteria</taxon>
        <taxon>Pseudomonadati</taxon>
        <taxon>Thermodesulfobacteriota</taxon>
        <taxon>Desulfobulbia</taxon>
        <taxon>Desulfobulbales</taxon>
        <taxon>Desulfobulbaceae</taxon>
        <taxon>Desulfoprunum</taxon>
    </lineage>
</organism>
<evidence type="ECO:0000256" key="4">
    <source>
        <dbReference type="ARBA" id="ARBA00022840"/>
    </source>
</evidence>
<evidence type="ECO:0000256" key="3">
    <source>
        <dbReference type="ARBA" id="ARBA00022806"/>
    </source>
</evidence>
<evidence type="ECO:0000259" key="7">
    <source>
        <dbReference type="PROSITE" id="PS51194"/>
    </source>
</evidence>
<keyword evidence="3 8" id="KW-0347">Helicase</keyword>
<comment type="caution">
    <text evidence="8">The sequence shown here is derived from an EMBL/GenBank/DDBJ whole genome shotgun (WGS) entry which is preliminary data.</text>
</comment>
<evidence type="ECO:0000259" key="6">
    <source>
        <dbReference type="PROSITE" id="PS51192"/>
    </source>
</evidence>
<dbReference type="SMART" id="SM00487">
    <property type="entry name" value="DEXDc"/>
    <property type="match status" value="1"/>
</dbReference>
<dbReference type="InterPro" id="IPR007502">
    <property type="entry name" value="Helicase-assoc_dom"/>
</dbReference>